<comment type="caution">
    <text evidence="1">The sequence shown here is derived from an EMBL/GenBank/DDBJ whole genome shotgun (WGS) entry which is preliminary data.</text>
</comment>
<dbReference type="STRING" id="28066.RF819_02015"/>
<protein>
    <submittedName>
        <fullName evidence="1">Uncharacterized protein</fullName>
    </submittedName>
</protein>
<accession>A0A1T1ANN2</accession>
<gene>
    <name evidence="1" type="ORF">RF819_02015</name>
</gene>
<name>A0A1T1ANN2_RHOFE</name>
<dbReference type="EMBL" id="MTJN01000002">
    <property type="protein sequence ID" value="OOV05647.1"/>
    <property type="molecule type" value="Genomic_DNA"/>
</dbReference>
<dbReference type="Proteomes" id="UP000190750">
    <property type="component" value="Unassembled WGS sequence"/>
</dbReference>
<evidence type="ECO:0000313" key="2">
    <source>
        <dbReference type="Proteomes" id="UP000190750"/>
    </source>
</evidence>
<sequence length="206" mass="22564">MSIINVWLSPERALIATDTATQIVLTGQVFDGSKLLVIPHAGVVMAQRGHNVYLSTVFSLAIQHLDISDLDTLCDAMPAMLETANKFICENLTANMTATQREQMGRQEFLLVGNSGGRVCCRHFIRESMSDAFEEFEIEDPGYVGCWDLAWGYPSEDVSTPESMADLVKIQVQKHREALPGAAIGGRLMLAEVTQAGIRLHNGIAI</sequence>
<dbReference type="OrthoDB" id="6041322at2"/>
<organism evidence="1 2">
    <name type="scientific">Rhodoferax fermentans</name>
    <dbReference type="NCBI Taxonomy" id="28066"/>
    <lineage>
        <taxon>Bacteria</taxon>
        <taxon>Pseudomonadati</taxon>
        <taxon>Pseudomonadota</taxon>
        <taxon>Betaproteobacteria</taxon>
        <taxon>Burkholderiales</taxon>
        <taxon>Comamonadaceae</taxon>
        <taxon>Rhodoferax</taxon>
    </lineage>
</organism>
<proteinExistence type="predicted"/>
<dbReference type="AlphaFoldDB" id="A0A1T1ANN2"/>
<reference evidence="1 2" key="1">
    <citation type="submission" date="2017-01" db="EMBL/GenBank/DDBJ databases">
        <title>Genome sequencing of Rhodoferax fermentans JCM 7819.</title>
        <authorList>
            <person name="Kim Y.J."/>
            <person name="Farh M.E.-A."/>
            <person name="Yang D.-C."/>
        </authorList>
    </citation>
    <scope>NUCLEOTIDE SEQUENCE [LARGE SCALE GENOMIC DNA]</scope>
    <source>
        <strain evidence="1 2">JCM 7819</strain>
    </source>
</reference>
<keyword evidence="2" id="KW-1185">Reference proteome</keyword>
<evidence type="ECO:0000313" key="1">
    <source>
        <dbReference type="EMBL" id="OOV05647.1"/>
    </source>
</evidence>
<dbReference type="RefSeq" id="WP_078363428.1">
    <property type="nucleotide sequence ID" value="NZ_MTJN01000002.1"/>
</dbReference>